<dbReference type="NCBIfam" id="NF033611">
    <property type="entry name" value="SAVED"/>
    <property type="match status" value="1"/>
</dbReference>
<protein>
    <submittedName>
        <fullName evidence="3">CHAT domain protein</fullName>
    </submittedName>
</protein>
<name>A0A2S9XEX7_9BACT</name>
<dbReference type="Proteomes" id="UP000237968">
    <property type="component" value="Unassembled WGS sequence"/>
</dbReference>
<evidence type="ECO:0000313" key="4">
    <source>
        <dbReference type="Proteomes" id="UP000237968"/>
    </source>
</evidence>
<proteinExistence type="predicted"/>
<dbReference type="Pfam" id="PF18145">
    <property type="entry name" value="SAVED"/>
    <property type="match status" value="1"/>
</dbReference>
<comment type="caution">
    <text evidence="3">The sequence shown here is derived from an EMBL/GenBank/DDBJ whole genome shotgun (WGS) entry which is preliminary data.</text>
</comment>
<dbReference type="AlphaFoldDB" id="A0A2S9XEX7"/>
<keyword evidence="4" id="KW-1185">Reference proteome</keyword>
<dbReference type="RefSeq" id="WP_106394761.1">
    <property type="nucleotide sequence ID" value="NZ_PVNK01000242.1"/>
</dbReference>
<evidence type="ECO:0000259" key="1">
    <source>
        <dbReference type="Pfam" id="PF12770"/>
    </source>
</evidence>
<organism evidence="3 4">
    <name type="scientific">Enhygromyxa salina</name>
    <dbReference type="NCBI Taxonomy" id="215803"/>
    <lineage>
        <taxon>Bacteria</taxon>
        <taxon>Pseudomonadati</taxon>
        <taxon>Myxococcota</taxon>
        <taxon>Polyangia</taxon>
        <taxon>Nannocystales</taxon>
        <taxon>Nannocystaceae</taxon>
        <taxon>Enhygromyxa</taxon>
    </lineage>
</organism>
<accession>A0A2S9XEX7</accession>
<sequence length="422" mass="46636">MPSPPESLRVLFVSANPDRDISSEAELKRVRSMLDGIPGIDLQPVLCATIDDLQNELIKRDFDFVHLVAHGATDAVTLEDAGDLWGEDVPASMVVDLLRDHRSLKCVVLNTCNSASWITEPLGPALVAMRGPIGDDAALEFSDAFYRSVAAGRPLDFALDQGKKRAERKAPHANFQPEFWPECFGVIGIRSYPRFKKDSHTRCHFFCDLEAHFPQDGEPDWAAAVAQVTEFLEGDELRAQLNRQACQINLDCPMAIALLAGRLLGPHAKVYPLQSRPVRALWKPNHALPMPDSSPWQVTEHPSIGARKMAVSISVAADTQALVGAHLDAIGEPVHWVDFRPLGGTHQHAIRDPDHANALALTLAQELSRRRIEDDFNEVDLFFAAPGAFMFLLGQQGAQLGRLNLHHKIHGQDRYVPSFCSK</sequence>
<dbReference type="InterPro" id="IPR040836">
    <property type="entry name" value="SAVED"/>
</dbReference>
<gene>
    <name evidence="3" type="ORF">ENSA5_55320</name>
</gene>
<reference evidence="3 4" key="1">
    <citation type="submission" date="2018-03" db="EMBL/GenBank/DDBJ databases">
        <title>Draft Genome Sequences of the Obligatory Marine Myxobacteria Enhygromyxa salina SWB005.</title>
        <authorList>
            <person name="Poehlein A."/>
            <person name="Moghaddam J.A."/>
            <person name="Harms H."/>
            <person name="Alanjari M."/>
            <person name="Koenig G.M."/>
            <person name="Daniel R."/>
            <person name="Schaeberle T.F."/>
        </authorList>
    </citation>
    <scope>NUCLEOTIDE SEQUENCE [LARGE SCALE GENOMIC DNA]</scope>
    <source>
        <strain evidence="3 4">SWB005</strain>
    </source>
</reference>
<feature type="domain" description="CHAT" evidence="1">
    <location>
        <begin position="22"/>
        <end position="180"/>
    </location>
</feature>
<feature type="domain" description="SMODS-associated and fused to various effectors" evidence="2">
    <location>
        <begin position="240"/>
        <end position="419"/>
    </location>
</feature>
<evidence type="ECO:0000313" key="3">
    <source>
        <dbReference type="EMBL" id="PRP91415.1"/>
    </source>
</evidence>
<evidence type="ECO:0000259" key="2">
    <source>
        <dbReference type="Pfam" id="PF18145"/>
    </source>
</evidence>
<dbReference type="Pfam" id="PF12770">
    <property type="entry name" value="CHAT"/>
    <property type="match status" value="1"/>
</dbReference>
<dbReference type="EMBL" id="PVNK01000242">
    <property type="protein sequence ID" value="PRP91415.1"/>
    <property type="molecule type" value="Genomic_DNA"/>
</dbReference>
<dbReference type="InterPro" id="IPR024983">
    <property type="entry name" value="CHAT_dom"/>
</dbReference>
<dbReference type="OrthoDB" id="268467at2"/>